<dbReference type="Pfam" id="PF10436">
    <property type="entry name" value="BCDHK_Adom3"/>
    <property type="match status" value="1"/>
</dbReference>
<dbReference type="Gene3D" id="3.30.565.10">
    <property type="entry name" value="Histidine kinase-like ATPase, C-terminal domain"/>
    <property type="match status" value="1"/>
</dbReference>
<dbReference type="SUPFAM" id="SSF69012">
    <property type="entry name" value="alpha-ketoacid dehydrogenase kinase, N-terminal domain"/>
    <property type="match status" value="1"/>
</dbReference>
<accession>A0A9W6SUC0</accession>
<evidence type="ECO:0000256" key="1">
    <source>
        <dbReference type="ARBA" id="ARBA00006155"/>
    </source>
</evidence>
<evidence type="ECO:0000259" key="8">
    <source>
        <dbReference type="Pfam" id="PF10436"/>
    </source>
</evidence>
<keyword evidence="2 7" id="KW-0808">Transferase</keyword>
<dbReference type="AlphaFoldDB" id="A0A9W6SUC0"/>
<dbReference type="Proteomes" id="UP001165120">
    <property type="component" value="Unassembled WGS sequence"/>
</dbReference>
<keyword evidence="5 7" id="KW-0067">ATP-binding</keyword>
<comment type="subcellular location">
    <subcellularLocation>
        <location evidence="7">Mitochondrion matrix</location>
    </subcellularLocation>
</comment>
<evidence type="ECO:0000256" key="3">
    <source>
        <dbReference type="ARBA" id="ARBA00022741"/>
    </source>
</evidence>
<evidence type="ECO:0000313" key="10">
    <source>
        <dbReference type="Proteomes" id="UP001165120"/>
    </source>
</evidence>
<dbReference type="InterPro" id="IPR018955">
    <property type="entry name" value="BCDHK/PDK_N"/>
</dbReference>
<dbReference type="GO" id="GO:0005759">
    <property type="term" value="C:mitochondrial matrix"/>
    <property type="evidence" value="ECO:0007669"/>
    <property type="project" value="UniProtKB-SubCell"/>
</dbReference>
<dbReference type="EMBL" id="BSXN01000163">
    <property type="protein sequence ID" value="GME67384.1"/>
    <property type="molecule type" value="Genomic_DNA"/>
</dbReference>
<dbReference type="GO" id="GO:0010906">
    <property type="term" value="P:regulation of glucose metabolic process"/>
    <property type="evidence" value="ECO:0007669"/>
    <property type="project" value="TreeGrafter"/>
</dbReference>
<evidence type="ECO:0000256" key="7">
    <source>
        <dbReference type="RuleBase" id="RU366032"/>
    </source>
</evidence>
<dbReference type="PANTHER" id="PTHR11947:SF25">
    <property type="entry name" value="[PYRUVATE DEHYDROGENASE (ACETYL-TRANSFERRING)] KINASE 2, MITOCHONDRIAL"/>
    <property type="match status" value="1"/>
</dbReference>
<keyword evidence="3 7" id="KW-0547">Nucleotide-binding</keyword>
<evidence type="ECO:0000256" key="2">
    <source>
        <dbReference type="ARBA" id="ARBA00022679"/>
    </source>
</evidence>
<comment type="caution">
    <text evidence="9">The sequence shown here is derived from an EMBL/GenBank/DDBJ whole genome shotgun (WGS) entry which is preliminary data.</text>
</comment>
<keyword evidence="6 7" id="KW-0496">Mitochondrion</keyword>
<dbReference type="InterPro" id="IPR036784">
    <property type="entry name" value="AK/P_DHK_N_sf"/>
</dbReference>
<dbReference type="InterPro" id="IPR036890">
    <property type="entry name" value="HATPase_C_sf"/>
</dbReference>
<comment type="similarity">
    <text evidence="1 7">Belongs to the PDK/BCKDK protein kinase family.</text>
</comment>
<dbReference type="SUPFAM" id="SSF55874">
    <property type="entry name" value="ATPase domain of HSP90 chaperone/DNA topoisomerase II/histidine kinase"/>
    <property type="match status" value="2"/>
</dbReference>
<protein>
    <recommendedName>
        <fullName evidence="7">Protein-serine/threonine kinase</fullName>
        <ecNumber evidence="7">2.7.11.-</ecNumber>
    </recommendedName>
</protein>
<dbReference type="GO" id="GO:0004740">
    <property type="term" value="F:pyruvate dehydrogenase (acetyl-transferring) kinase activity"/>
    <property type="evidence" value="ECO:0007669"/>
    <property type="project" value="TreeGrafter"/>
</dbReference>
<dbReference type="InterPro" id="IPR039028">
    <property type="entry name" value="BCKD/PDK"/>
</dbReference>
<keyword evidence="4 7" id="KW-0418">Kinase</keyword>
<dbReference type="PANTHER" id="PTHR11947">
    <property type="entry name" value="PYRUVATE DEHYDROGENASE KINASE"/>
    <property type="match status" value="1"/>
</dbReference>
<dbReference type="EC" id="2.7.11.-" evidence="7"/>
<evidence type="ECO:0000256" key="5">
    <source>
        <dbReference type="ARBA" id="ARBA00022840"/>
    </source>
</evidence>
<evidence type="ECO:0000313" key="9">
    <source>
        <dbReference type="EMBL" id="GME67384.1"/>
    </source>
</evidence>
<name>A0A9W6SUC0_CANBO</name>
<dbReference type="Gene3D" id="1.20.140.20">
    <property type="entry name" value="Alpha-ketoacid/pyruvate dehydrogenase kinase, N-terminal domain"/>
    <property type="match status" value="1"/>
</dbReference>
<evidence type="ECO:0000256" key="4">
    <source>
        <dbReference type="ARBA" id="ARBA00022777"/>
    </source>
</evidence>
<evidence type="ECO:0000256" key="6">
    <source>
        <dbReference type="ARBA" id="ARBA00023128"/>
    </source>
</evidence>
<sequence length="530" mass="60387">MTKTVPLKNLAPNITKVLQSIPGDNNSLLLNKQHYYQNSLLTSWCERTPHPVTLRYLANFGKTLTEEKIISSANFVRTELPVRLALRIRDLQKLPFNFTNNFHISQVYQSYYHCFNAFRKIGHIDTLKENEDFCKFLSSVLDDHLLILPHLMMGALECSILQNMKQSTLDDLMSLMLRSRISRRVIIEQHISLSRSFSSTASDNTNSNTNGITTNTNTTKPSNYIGAAFQYCSAIEHLNICKDITWNFLSRNYPDLQMPELIINFEDLTNSNSKDVKFQFLTNHLDYILSEILRNSLKSTISNFLKNRDLSDKLSNKPPPITVDITNNKKDIIFKISDRGGGMDQDQLSRLFSFGKSTVLAKNYLNNFQKLPGLNLTPRFPVLDENDSKVVKNTGEIIEENKEVQLSGMLHSLGEMETTNPNNKSDIRLASSAEIGQVEEQLDDIFDNKHSISPVDPYKDNKLIQKSALRRLVNRPLEYTLGISLPMCKVYIDYWNGDLNVYSLEGYGTDVYLRLSKLGGSGDKVQLDKA</sequence>
<dbReference type="GO" id="GO:0005524">
    <property type="term" value="F:ATP binding"/>
    <property type="evidence" value="ECO:0007669"/>
    <property type="project" value="UniProtKB-UniRule"/>
</dbReference>
<keyword evidence="10" id="KW-1185">Reference proteome</keyword>
<proteinExistence type="inferred from homology"/>
<organism evidence="9 10">
    <name type="scientific">Candida boidinii</name>
    <name type="common">Yeast</name>
    <dbReference type="NCBI Taxonomy" id="5477"/>
    <lineage>
        <taxon>Eukaryota</taxon>
        <taxon>Fungi</taxon>
        <taxon>Dikarya</taxon>
        <taxon>Ascomycota</taxon>
        <taxon>Saccharomycotina</taxon>
        <taxon>Pichiomycetes</taxon>
        <taxon>Pichiales</taxon>
        <taxon>Pichiaceae</taxon>
        <taxon>Ogataea</taxon>
        <taxon>Ogataea/Candida clade</taxon>
    </lineage>
</organism>
<reference evidence="9" key="1">
    <citation type="submission" date="2023-04" db="EMBL/GenBank/DDBJ databases">
        <title>Candida boidinii NBRC 10035.</title>
        <authorList>
            <person name="Ichikawa N."/>
            <person name="Sato H."/>
            <person name="Tonouchi N."/>
        </authorList>
    </citation>
    <scope>NUCLEOTIDE SEQUENCE</scope>
    <source>
        <strain evidence="9">NBRC 10035</strain>
    </source>
</reference>
<gene>
    <name evidence="9" type="ORF">Cboi02_000080800</name>
</gene>
<feature type="domain" description="Branched-chain alpha-ketoacid dehydrogenase kinase/Pyruvate dehydrogenase kinase N-terminal" evidence="8">
    <location>
        <begin position="51"/>
        <end position="226"/>
    </location>
</feature>